<dbReference type="EMBL" id="BSYO01000029">
    <property type="protein sequence ID" value="GMH25384.1"/>
    <property type="molecule type" value="Genomic_DNA"/>
</dbReference>
<dbReference type="AlphaFoldDB" id="A0AAD3TAF7"/>
<proteinExistence type="predicted"/>
<gene>
    <name evidence="2" type="ORF">Nepgr_027227</name>
</gene>
<evidence type="ECO:0000256" key="1">
    <source>
        <dbReference type="SAM" id="MobiDB-lite"/>
    </source>
</evidence>
<protein>
    <submittedName>
        <fullName evidence="2">Uncharacterized protein</fullName>
    </submittedName>
</protein>
<keyword evidence="3" id="KW-1185">Reference proteome</keyword>
<accession>A0AAD3TAF7</accession>
<name>A0AAD3TAF7_NEPGR</name>
<sequence>MERLNYARVCVEITKGAHLPSVIRLKSAGASSVDIGVCYHRKPSYPLKGRIANPNRKPTRIIDETPCLAETSELVGDFSVSVGGDLLTPTLLPSPAVLEGTVVAAFSGSRDVGLCGENVPLVETNSVDHSVEGSPPDDNSGVENLSVDHSLDPVLISSPQEDSRTAPGNIASSVVEPISLPLQMGPPFMALDQTPVVKRVRFAPEIASAEAPSCDPHRRLLAPCSDICHPSKFRRSNLGNLASVVVPVDDGPNPDAVIEHHVLSIPPSDGVSPVLEPASVIDPDLTPSPISRTSCGQSGKLPECTGFRSAYMSPEWLVEYCNFWAKLPGAFCDRSGIFRTAAFGPEWNGVLWSAAFGPEW</sequence>
<evidence type="ECO:0000313" key="3">
    <source>
        <dbReference type="Proteomes" id="UP001279734"/>
    </source>
</evidence>
<organism evidence="2 3">
    <name type="scientific">Nepenthes gracilis</name>
    <name type="common">Slender pitcher plant</name>
    <dbReference type="NCBI Taxonomy" id="150966"/>
    <lineage>
        <taxon>Eukaryota</taxon>
        <taxon>Viridiplantae</taxon>
        <taxon>Streptophyta</taxon>
        <taxon>Embryophyta</taxon>
        <taxon>Tracheophyta</taxon>
        <taxon>Spermatophyta</taxon>
        <taxon>Magnoliopsida</taxon>
        <taxon>eudicotyledons</taxon>
        <taxon>Gunneridae</taxon>
        <taxon>Pentapetalae</taxon>
        <taxon>Caryophyllales</taxon>
        <taxon>Nepenthaceae</taxon>
        <taxon>Nepenthes</taxon>
    </lineage>
</organism>
<reference evidence="2" key="1">
    <citation type="submission" date="2023-05" db="EMBL/GenBank/DDBJ databases">
        <title>Nepenthes gracilis genome sequencing.</title>
        <authorList>
            <person name="Fukushima K."/>
        </authorList>
    </citation>
    <scope>NUCLEOTIDE SEQUENCE</scope>
    <source>
        <strain evidence="2">SING2019-196</strain>
    </source>
</reference>
<comment type="caution">
    <text evidence="2">The sequence shown here is derived from an EMBL/GenBank/DDBJ whole genome shotgun (WGS) entry which is preliminary data.</text>
</comment>
<dbReference type="Proteomes" id="UP001279734">
    <property type="component" value="Unassembled WGS sequence"/>
</dbReference>
<evidence type="ECO:0000313" key="2">
    <source>
        <dbReference type="EMBL" id="GMH25384.1"/>
    </source>
</evidence>
<feature type="region of interest" description="Disordered" evidence="1">
    <location>
        <begin position="126"/>
        <end position="145"/>
    </location>
</feature>